<feature type="transmembrane region" description="Helical" evidence="6">
    <location>
        <begin position="21"/>
        <end position="40"/>
    </location>
</feature>
<feature type="transmembrane region" description="Helical" evidence="6">
    <location>
        <begin position="288"/>
        <end position="306"/>
    </location>
</feature>
<protein>
    <submittedName>
        <fullName evidence="9">Solute carrier family 22 member 6-like</fullName>
    </submittedName>
</protein>
<proteinExistence type="predicted"/>
<dbReference type="AlphaFoldDB" id="A0AAJ7X3F9"/>
<evidence type="ECO:0000256" key="5">
    <source>
        <dbReference type="SAM" id="MobiDB-lite"/>
    </source>
</evidence>
<dbReference type="Proteomes" id="UP001318040">
    <property type="component" value="Chromosome 31"/>
</dbReference>
<dbReference type="InterPro" id="IPR020846">
    <property type="entry name" value="MFS_dom"/>
</dbReference>
<organism evidence="8 9">
    <name type="scientific">Petromyzon marinus</name>
    <name type="common">Sea lamprey</name>
    <dbReference type="NCBI Taxonomy" id="7757"/>
    <lineage>
        <taxon>Eukaryota</taxon>
        <taxon>Metazoa</taxon>
        <taxon>Chordata</taxon>
        <taxon>Craniata</taxon>
        <taxon>Vertebrata</taxon>
        <taxon>Cyclostomata</taxon>
        <taxon>Hyperoartia</taxon>
        <taxon>Petromyzontiformes</taxon>
        <taxon>Petromyzontidae</taxon>
        <taxon>Petromyzon</taxon>
    </lineage>
</organism>
<feature type="transmembrane region" description="Helical" evidence="6">
    <location>
        <begin position="376"/>
        <end position="393"/>
    </location>
</feature>
<dbReference type="GO" id="GO:0022857">
    <property type="term" value="F:transmembrane transporter activity"/>
    <property type="evidence" value="ECO:0007669"/>
    <property type="project" value="InterPro"/>
</dbReference>
<accession>A0AAJ7X3F9</accession>
<feature type="transmembrane region" description="Helical" evidence="6">
    <location>
        <begin position="232"/>
        <end position="252"/>
    </location>
</feature>
<evidence type="ECO:0000256" key="3">
    <source>
        <dbReference type="ARBA" id="ARBA00022989"/>
    </source>
</evidence>
<feature type="domain" description="Major facilitator superfamily (MFS) profile" evidence="7">
    <location>
        <begin position="123"/>
        <end position="546"/>
    </location>
</feature>
<sequence length="586" mass="63369">MTFAQVLDIVGSAGRFQVMHVLIVTLPMLFLAACNIFQNFGGATPSHRCRVPWIDGPNATLAQQGLQQRGAQHEGAQRSSPSLLRAAVPRNPRGQDSACEVYTKPQWHLMRCADGNGTGGGHGCDGSGDGGARAGEDVQVEGCAHGWKFDRSEFTSTIVTEWDLVCGRSGLKQMAQTVYMGGLLIGAVVFGDLGDRLGRGRVLSLSYLLTALASTATAFAPNLAIYTAGRCVVGLGVAGISLNAFSLGVEWIAMKDRTLYGMLSGVAYTTGQLVLVALAYYIRDWRHLQHSISAAFYVFFLCSWCTPESARWLVMRGHYERALHGLKRVAVINGRKREAAQLTVNYLRKELEEDTGPRRFYTMFNLLTIPALRRRTLVMSLVWFSTSFSYYGFALNIRGFSVNIFLMQVIYGAIDYPAKVVGLVVLSLLGRRATQAGSLAVASIASFCLLAIPAESGTARTCLAVLGKGALSCSFNCAYLYTGEIFPTVIRQSGLGLCSTMARVGGMLAPLVIMAGESLPALPLSMYGSASLVAGSLVYFLPETLNRPLPETIEELSAAHARDREIPLMEKKKYHTNGGNVEPQPS</sequence>
<dbReference type="InterPro" id="IPR036259">
    <property type="entry name" value="MFS_trans_sf"/>
</dbReference>
<evidence type="ECO:0000313" key="9">
    <source>
        <dbReference type="RefSeq" id="XP_032819891.1"/>
    </source>
</evidence>
<dbReference type="Gene3D" id="1.20.1250.20">
    <property type="entry name" value="MFS general substrate transporter like domains"/>
    <property type="match status" value="1"/>
</dbReference>
<dbReference type="FunFam" id="1.20.1250.20:FF:000023">
    <property type="entry name" value="Solute carrier family 22 member 6"/>
    <property type="match status" value="1"/>
</dbReference>
<keyword evidence="3 6" id="KW-1133">Transmembrane helix</keyword>
<comment type="subcellular location">
    <subcellularLocation>
        <location evidence="1">Membrane</location>
        <topology evidence="1">Multi-pass membrane protein</topology>
    </subcellularLocation>
</comment>
<feature type="transmembrane region" description="Helical" evidence="6">
    <location>
        <begin position="205"/>
        <end position="226"/>
    </location>
</feature>
<dbReference type="Pfam" id="PF00083">
    <property type="entry name" value="Sugar_tr"/>
    <property type="match status" value="1"/>
</dbReference>
<name>A0AAJ7X3F9_PETMA</name>
<gene>
    <name evidence="9" type="primary">LOC116947821</name>
</gene>
<feature type="transmembrane region" description="Helical" evidence="6">
    <location>
        <begin position="405"/>
        <end position="429"/>
    </location>
</feature>
<evidence type="ECO:0000256" key="6">
    <source>
        <dbReference type="SAM" id="Phobius"/>
    </source>
</evidence>
<dbReference type="RefSeq" id="XP_032819891.1">
    <property type="nucleotide sequence ID" value="XM_032964000.1"/>
</dbReference>
<keyword evidence="8" id="KW-1185">Reference proteome</keyword>
<dbReference type="InterPro" id="IPR005828">
    <property type="entry name" value="MFS_sugar_transport-like"/>
</dbReference>
<evidence type="ECO:0000313" key="8">
    <source>
        <dbReference type="Proteomes" id="UP001318040"/>
    </source>
</evidence>
<dbReference type="PROSITE" id="PS50850">
    <property type="entry name" value="MFS"/>
    <property type="match status" value="1"/>
</dbReference>
<feature type="region of interest" description="Disordered" evidence="5">
    <location>
        <begin position="66"/>
        <end position="97"/>
    </location>
</feature>
<dbReference type="PANTHER" id="PTHR24064">
    <property type="entry name" value="SOLUTE CARRIER FAMILY 22 MEMBER"/>
    <property type="match status" value="1"/>
</dbReference>
<keyword evidence="2 6" id="KW-0812">Transmembrane</keyword>
<feature type="transmembrane region" description="Helical" evidence="6">
    <location>
        <begin position="259"/>
        <end position="282"/>
    </location>
</feature>
<dbReference type="SUPFAM" id="SSF103473">
    <property type="entry name" value="MFS general substrate transporter"/>
    <property type="match status" value="1"/>
</dbReference>
<dbReference type="CTD" id="9356"/>
<evidence type="ECO:0000256" key="4">
    <source>
        <dbReference type="ARBA" id="ARBA00023136"/>
    </source>
</evidence>
<reference evidence="9" key="1">
    <citation type="submission" date="2025-08" db="UniProtKB">
        <authorList>
            <consortium name="RefSeq"/>
        </authorList>
    </citation>
    <scope>IDENTIFICATION</scope>
    <source>
        <tissue evidence="9">Sperm</tissue>
    </source>
</reference>
<keyword evidence="4 6" id="KW-0472">Membrane</keyword>
<evidence type="ECO:0000259" key="7">
    <source>
        <dbReference type="PROSITE" id="PS50850"/>
    </source>
</evidence>
<dbReference type="GO" id="GO:0016020">
    <property type="term" value="C:membrane"/>
    <property type="evidence" value="ECO:0007669"/>
    <property type="project" value="UniProtKB-SubCell"/>
</dbReference>
<evidence type="ECO:0000256" key="2">
    <source>
        <dbReference type="ARBA" id="ARBA00022692"/>
    </source>
</evidence>
<evidence type="ECO:0000256" key="1">
    <source>
        <dbReference type="ARBA" id="ARBA00004141"/>
    </source>
</evidence>
<dbReference type="KEGG" id="pmrn:116947821"/>